<dbReference type="GO" id="GO:0017116">
    <property type="term" value="F:single-stranded DNA helicase activity"/>
    <property type="evidence" value="ECO:0007669"/>
    <property type="project" value="UniProtKB-UniRule"/>
</dbReference>
<dbReference type="GO" id="GO:0006281">
    <property type="term" value="P:DNA repair"/>
    <property type="evidence" value="ECO:0007669"/>
    <property type="project" value="UniProtKB-KW"/>
</dbReference>
<keyword evidence="4 19" id="KW-0235">DNA replication</keyword>
<dbReference type="GO" id="GO:0046872">
    <property type="term" value="F:metal ion binding"/>
    <property type="evidence" value="ECO:0007669"/>
    <property type="project" value="UniProtKB-UniRule"/>
</dbReference>
<dbReference type="InterPro" id="IPR022765">
    <property type="entry name" value="Dna2/Cas4_DUF83"/>
</dbReference>
<evidence type="ECO:0000259" key="22">
    <source>
        <dbReference type="Pfam" id="PF13086"/>
    </source>
</evidence>
<dbReference type="GO" id="GO:0003677">
    <property type="term" value="F:DNA binding"/>
    <property type="evidence" value="ECO:0007669"/>
    <property type="project" value="UniProtKB-UniRule"/>
</dbReference>
<evidence type="ECO:0000313" key="25">
    <source>
        <dbReference type="Proteomes" id="UP001107558"/>
    </source>
</evidence>
<dbReference type="Proteomes" id="UP001107558">
    <property type="component" value="Chromosome 3"/>
</dbReference>
<sequence>MEKRTISIVESPKSESDKNIKKIKISLSPHKNGATENNGNLLNTAVLNNDIDDSWFYNDDDPYLKELLEKANEKIEKLNLSNHKRCSVQAIEINNKAFEKILYLQEKKTKLTGKCCLKGIWFDTEISQGDVVSVKGIWNEDRKMYLVTNEGGIVVIFPDHLVSGTTVVGSLFCARKSILSEKFRGIDDGKDSIIMHIGSIVHEILQSALKENSTSLNDIKKITNKKLSNPYIMQLLYSCEIKLKDLQTQIDPFIGRIHEFMQEYIEGNSSKKKSNTDDNHKLFKGRIGEVIDIEENIWSPNLGLKGKIDATVLVYEPNDFSNSSSKLMPMEVKTGRASFSLEHKGQLLIYQMMMQDMGKQIDSGLLLYIREGIMSEIHPKRIEQSGLISMRNRLVKYMNADIITRDKIINLPEPITHHSACGNCPYNTLCCAFLKKEPNYVLKPNHPLVKIQESHTNHLTDEHLNYFLHWCNLIILENNEIQKSIKLKHIWTKTAEERAMKGKDTLANLILKDLVMPQHDEYIHTLGTLDDSTNFTTKNFNVGDYLIVSTDKRCSITAGRVVNVDSNRISLSLPKDLNHQCTSEKFHLDKFESQSQSVFNFTNIGVLLDNDNERKINQLRSIIIDKEPAVFSNTLPKSIQQNLDQTLIKMNSVQRMAVLKALTCENYMLIRGLPGSGKSQTLVNLIHLLKIMNKTILITSHTNSAVDNILLRLKERGITFLRLGSISRIHHSLREYCETKLVENCKSVEELENLYNSYQIVAMTCLGATHAMLSKRRFDFCLVDEATQIYQPTVIRPLLSADKFILVGDPEQLAPLVRSNDARLLGANESLFERLNSKESTFVLGLQYRMNKTITKLANNLTYNGELKCADEIIEKAVMEVPDMNKLKEKLSTDKWLAKVLTPHLDQACALINTGDVYEMARNYGESLKNKDGSQESQNEKSRLYINYCEIAIVTYIVDLLMECGVKGESIGIIAPYRDQVEILKNVFESNHSVEVNTVDQYQGRDKKIIIYSCTLSEITTDKPKTSSEIEILEDRRRLTVAITRAKHKLIMIGDVNCLNKYTPFRDLFKHMSSISKVQIQDEKFGFSWNVILDKLRVKLI</sequence>
<organism evidence="24 25">
    <name type="scientific">Polypedilum vanderplanki</name>
    <name type="common">Sleeping chironomid midge</name>
    <dbReference type="NCBI Taxonomy" id="319348"/>
    <lineage>
        <taxon>Eukaryota</taxon>
        <taxon>Metazoa</taxon>
        <taxon>Ecdysozoa</taxon>
        <taxon>Arthropoda</taxon>
        <taxon>Hexapoda</taxon>
        <taxon>Insecta</taxon>
        <taxon>Pterygota</taxon>
        <taxon>Neoptera</taxon>
        <taxon>Endopterygota</taxon>
        <taxon>Diptera</taxon>
        <taxon>Nematocera</taxon>
        <taxon>Chironomoidea</taxon>
        <taxon>Chironomidae</taxon>
        <taxon>Chironominae</taxon>
        <taxon>Polypedilum</taxon>
        <taxon>Polypedilum</taxon>
    </lineage>
</organism>
<proteinExistence type="inferred from homology"/>
<dbReference type="Pfam" id="PF01930">
    <property type="entry name" value="Cas_Cas4"/>
    <property type="match status" value="1"/>
</dbReference>
<comment type="similarity">
    <text evidence="2 19">Belongs to the DNA2/NAM7 helicase family.</text>
</comment>
<dbReference type="SUPFAM" id="SSF52540">
    <property type="entry name" value="P-loop containing nucleoside triphosphate hydrolases"/>
    <property type="match status" value="1"/>
</dbReference>
<dbReference type="InterPro" id="IPR041679">
    <property type="entry name" value="DNA2/NAM7-like_C"/>
</dbReference>
<evidence type="ECO:0000256" key="16">
    <source>
        <dbReference type="ARBA" id="ARBA00023242"/>
    </source>
</evidence>
<evidence type="ECO:0000256" key="5">
    <source>
        <dbReference type="ARBA" id="ARBA00022722"/>
    </source>
</evidence>
<evidence type="ECO:0000256" key="8">
    <source>
        <dbReference type="ARBA" id="ARBA00022763"/>
    </source>
</evidence>
<evidence type="ECO:0000256" key="13">
    <source>
        <dbReference type="ARBA" id="ARBA00023014"/>
    </source>
</evidence>
<dbReference type="Gene3D" id="3.40.50.300">
    <property type="entry name" value="P-loop containing nucleotide triphosphate hydrolases"/>
    <property type="match status" value="2"/>
</dbReference>
<keyword evidence="5 19" id="KW-0540">Nuclease</keyword>
<dbReference type="GO" id="GO:0005524">
    <property type="term" value="F:ATP binding"/>
    <property type="evidence" value="ECO:0007669"/>
    <property type="project" value="UniProtKB-UniRule"/>
</dbReference>
<comment type="caution">
    <text evidence="24">The sequence shown here is derived from an EMBL/GenBank/DDBJ whole genome shotgun (WGS) entry which is preliminary data.</text>
</comment>
<dbReference type="GO" id="GO:0005737">
    <property type="term" value="C:cytoplasm"/>
    <property type="evidence" value="ECO:0007669"/>
    <property type="project" value="TreeGrafter"/>
</dbReference>
<dbReference type="GO" id="GO:0005634">
    <property type="term" value="C:nucleus"/>
    <property type="evidence" value="ECO:0007669"/>
    <property type="project" value="UniProtKB-SubCell"/>
</dbReference>
<evidence type="ECO:0000256" key="9">
    <source>
        <dbReference type="ARBA" id="ARBA00022801"/>
    </source>
</evidence>
<evidence type="ECO:0000256" key="14">
    <source>
        <dbReference type="ARBA" id="ARBA00023125"/>
    </source>
</evidence>
<evidence type="ECO:0000256" key="7">
    <source>
        <dbReference type="ARBA" id="ARBA00022741"/>
    </source>
</evidence>
<dbReference type="Pfam" id="PF13086">
    <property type="entry name" value="AAA_11"/>
    <property type="match status" value="2"/>
</dbReference>
<evidence type="ECO:0000256" key="3">
    <source>
        <dbReference type="ARBA" id="ARBA00022485"/>
    </source>
</evidence>
<keyword evidence="9 19" id="KW-0378">Hydrolase</keyword>
<dbReference type="GO" id="GO:0051539">
    <property type="term" value="F:4 iron, 4 sulfur cluster binding"/>
    <property type="evidence" value="ECO:0007669"/>
    <property type="project" value="UniProtKB-UniRule"/>
</dbReference>
<dbReference type="InterPro" id="IPR045055">
    <property type="entry name" value="DNA2/NAM7-like"/>
</dbReference>
<feature type="domain" description="DNA2/NAM7 helicase helicase" evidence="22">
    <location>
        <begin position="752"/>
        <end position="819"/>
    </location>
</feature>
<evidence type="ECO:0000256" key="12">
    <source>
        <dbReference type="ARBA" id="ARBA00023004"/>
    </source>
</evidence>
<evidence type="ECO:0000256" key="15">
    <source>
        <dbReference type="ARBA" id="ARBA00023204"/>
    </source>
</evidence>
<evidence type="ECO:0000256" key="18">
    <source>
        <dbReference type="ARBA" id="ARBA00047995"/>
    </source>
</evidence>
<evidence type="ECO:0000256" key="1">
    <source>
        <dbReference type="ARBA" id="ARBA00001966"/>
    </source>
</evidence>
<accession>A0A9J6BUD0</accession>
<evidence type="ECO:0000259" key="23">
    <source>
        <dbReference type="Pfam" id="PF13087"/>
    </source>
</evidence>
<dbReference type="AlphaFoldDB" id="A0A9J6BUD0"/>
<dbReference type="InterPro" id="IPR027417">
    <property type="entry name" value="P-loop_NTPase"/>
</dbReference>
<dbReference type="GO" id="GO:0005694">
    <property type="term" value="C:chromosome"/>
    <property type="evidence" value="ECO:0007669"/>
    <property type="project" value="UniProtKB-SubCell"/>
</dbReference>
<dbReference type="CDD" id="cd18041">
    <property type="entry name" value="DEXXQc_DNA2"/>
    <property type="match status" value="1"/>
</dbReference>
<keyword evidence="11 19" id="KW-0067">ATP-binding</keyword>
<comment type="function">
    <text evidence="19">Key enzyme involved in DNA replication and DNA repair. Involved in Okazaki fragments processing by cleaving long flaps that escape FEN1: flaps that are longer than 27 nucleotides are coated by replication protein A complex (RPA), leading to recruit DNA2 which cleaves the flap until it is too short to bind RPA and becomes a substrate for FEN1. Also involved in 5'-end resection of DNA during double-strand break (DSB) repair by mediating the cleavage of 5'-ssDNA.</text>
</comment>
<evidence type="ECO:0000256" key="6">
    <source>
        <dbReference type="ARBA" id="ARBA00022723"/>
    </source>
</evidence>
<keyword evidence="19" id="KW-0158">Chromosome</keyword>
<keyword evidence="7 19" id="KW-0547">Nucleotide-binding</keyword>
<gene>
    <name evidence="24" type="ORF">PVAND_003380</name>
</gene>
<keyword evidence="16 19" id="KW-0539">Nucleus</keyword>
<dbReference type="EMBL" id="JADBJN010000003">
    <property type="protein sequence ID" value="KAG5673320.1"/>
    <property type="molecule type" value="Genomic_DNA"/>
</dbReference>
<keyword evidence="17 19" id="KW-0511">Multifunctional enzyme</keyword>
<dbReference type="Gene3D" id="3.90.320.10">
    <property type="match status" value="1"/>
</dbReference>
<comment type="cofactor">
    <cofactor evidence="1">
        <name>[4Fe-4S] cluster</name>
        <dbReference type="ChEBI" id="CHEBI:49883"/>
    </cofactor>
</comment>
<dbReference type="CDD" id="cd22318">
    <property type="entry name" value="DNA2_N-like"/>
    <property type="match status" value="1"/>
</dbReference>
<protein>
    <recommendedName>
        <fullName evidence="19">DNA replication ATP-dependent helicase/nuclease</fullName>
        <ecNumber evidence="19">3.1.-.-</ecNumber>
        <ecNumber evidence="19">3.6.4.12</ecNumber>
    </recommendedName>
</protein>
<evidence type="ECO:0000256" key="4">
    <source>
        <dbReference type="ARBA" id="ARBA00022705"/>
    </source>
</evidence>
<dbReference type="InterPro" id="IPR014808">
    <property type="entry name" value="DNA_replication_fac_Dna2_N"/>
</dbReference>
<keyword evidence="10 19" id="KW-0347">Helicase</keyword>
<dbReference type="GO" id="GO:0071932">
    <property type="term" value="P:replication fork reversal"/>
    <property type="evidence" value="ECO:0007669"/>
    <property type="project" value="TreeGrafter"/>
</dbReference>
<keyword evidence="6 19" id="KW-0479">Metal-binding</keyword>
<keyword evidence="12 19" id="KW-0408">Iron</keyword>
<dbReference type="Pfam" id="PF13087">
    <property type="entry name" value="AAA_12"/>
    <property type="match status" value="1"/>
</dbReference>
<dbReference type="Pfam" id="PF08696">
    <property type="entry name" value="Dna2"/>
    <property type="match status" value="1"/>
</dbReference>
<dbReference type="InterPro" id="IPR041677">
    <property type="entry name" value="DNA2/NAM7_AAA_11"/>
</dbReference>
<keyword evidence="8 19" id="KW-0227">DNA damage</keyword>
<evidence type="ECO:0000256" key="2">
    <source>
        <dbReference type="ARBA" id="ARBA00007913"/>
    </source>
</evidence>
<evidence type="ECO:0000256" key="11">
    <source>
        <dbReference type="ARBA" id="ARBA00022840"/>
    </source>
</evidence>
<evidence type="ECO:0000313" key="24">
    <source>
        <dbReference type="EMBL" id="KAG5673320.1"/>
    </source>
</evidence>
<dbReference type="InterPro" id="IPR011604">
    <property type="entry name" value="PDDEXK-like_dom_sf"/>
</dbReference>
<keyword evidence="15 19" id="KW-0234">DNA repair</keyword>
<keyword evidence="25" id="KW-1185">Reference proteome</keyword>
<evidence type="ECO:0000256" key="19">
    <source>
        <dbReference type="RuleBase" id="RU367041"/>
    </source>
</evidence>
<dbReference type="PANTHER" id="PTHR10887:SF433">
    <property type="entry name" value="DNA REPLICATION ATP-DEPENDENT HELICASE_NUCLEASE DNA2"/>
    <property type="match status" value="1"/>
</dbReference>
<dbReference type="GO" id="GO:0033567">
    <property type="term" value="P:DNA replication, Okazaki fragment processing"/>
    <property type="evidence" value="ECO:0007669"/>
    <property type="project" value="UniProtKB-UniRule"/>
</dbReference>
<dbReference type="GO" id="GO:0017108">
    <property type="term" value="F:5'-flap endonuclease activity"/>
    <property type="evidence" value="ECO:0007669"/>
    <property type="project" value="UniProtKB-UniRule"/>
</dbReference>
<dbReference type="InterPro" id="IPR047187">
    <property type="entry name" value="SF1_C_Upf1"/>
</dbReference>
<keyword evidence="3 19" id="KW-0004">4Fe-4S</keyword>
<dbReference type="EC" id="3.6.4.12" evidence="19"/>
<dbReference type="InterPro" id="IPR026851">
    <property type="entry name" value="Dna2/JHS1_DEXXQ-box"/>
</dbReference>
<dbReference type="CDD" id="cd18808">
    <property type="entry name" value="SF1_C_Upf1"/>
    <property type="match status" value="1"/>
</dbReference>
<evidence type="ECO:0000259" key="21">
    <source>
        <dbReference type="Pfam" id="PF08696"/>
    </source>
</evidence>
<comment type="subcellular location">
    <subcellularLocation>
        <location evidence="19">Nucleus</location>
    </subcellularLocation>
    <subcellularLocation>
        <location evidence="19">Chromosome</location>
    </subcellularLocation>
</comment>
<comment type="catalytic activity">
    <reaction evidence="18 19">
        <text>ATP + H2O = ADP + phosphate + H(+)</text>
        <dbReference type="Rhea" id="RHEA:13065"/>
        <dbReference type="ChEBI" id="CHEBI:15377"/>
        <dbReference type="ChEBI" id="CHEBI:15378"/>
        <dbReference type="ChEBI" id="CHEBI:30616"/>
        <dbReference type="ChEBI" id="CHEBI:43474"/>
        <dbReference type="ChEBI" id="CHEBI:456216"/>
        <dbReference type="EC" id="3.6.4.12"/>
    </reaction>
</comment>
<evidence type="ECO:0000256" key="17">
    <source>
        <dbReference type="ARBA" id="ARBA00023268"/>
    </source>
</evidence>
<dbReference type="EC" id="3.1.-.-" evidence="19"/>
<evidence type="ECO:0000259" key="20">
    <source>
        <dbReference type="Pfam" id="PF01930"/>
    </source>
</evidence>
<dbReference type="PANTHER" id="PTHR10887">
    <property type="entry name" value="DNA2/NAM7 HELICASE FAMILY"/>
    <property type="match status" value="1"/>
</dbReference>
<feature type="domain" description="DNA replication factor Dna2 N-terminal" evidence="21">
    <location>
        <begin position="107"/>
        <end position="313"/>
    </location>
</feature>
<dbReference type="OrthoDB" id="306218at2759"/>
<reference evidence="24" key="1">
    <citation type="submission" date="2021-03" db="EMBL/GenBank/DDBJ databases">
        <title>Chromosome level genome of the anhydrobiotic midge Polypedilum vanderplanki.</title>
        <authorList>
            <person name="Yoshida Y."/>
            <person name="Kikawada T."/>
            <person name="Gusev O."/>
        </authorList>
    </citation>
    <scope>NUCLEOTIDE SEQUENCE</scope>
    <source>
        <strain evidence="24">NIAS01</strain>
        <tissue evidence="24">Whole body or cell culture</tissue>
    </source>
</reference>
<keyword evidence="14 19" id="KW-0238">DNA-binding</keyword>
<feature type="domain" description="DNA2/NAM7 helicase-like C-terminal" evidence="23">
    <location>
        <begin position="828"/>
        <end position="1056"/>
    </location>
</feature>
<dbReference type="FunFam" id="3.40.50.300:FF:000721">
    <property type="entry name" value="DNA replication ATP-dependent helicase/nuclease DNA2"/>
    <property type="match status" value="1"/>
</dbReference>
<keyword evidence="13 19" id="KW-0411">Iron-sulfur</keyword>
<feature type="domain" description="DNA2/NAM7 helicase helicase" evidence="22">
    <location>
        <begin position="650"/>
        <end position="746"/>
    </location>
</feature>
<evidence type="ECO:0000256" key="10">
    <source>
        <dbReference type="ARBA" id="ARBA00022806"/>
    </source>
</evidence>
<name>A0A9J6BUD0_POLVA</name>
<feature type="domain" description="DUF83" evidence="20">
    <location>
        <begin position="320"/>
        <end position="431"/>
    </location>
</feature>